<dbReference type="HOGENOM" id="CLU_004552_10_1_1"/>
<dbReference type="Proteomes" id="UP000053263">
    <property type="component" value="Unassembled WGS sequence"/>
</dbReference>
<feature type="region of interest" description="Disordered" evidence="1">
    <location>
        <begin position="480"/>
        <end position="499"/>
    </location>
</feature>
<feature type="compositionally biased region" description="Acidic residues" evidence="1">
    <location>
        <begin position="1095"/>
        <end position="1123"/>
    </location>
</feature>
<evidence type="ECO:0000313" key="4">
    <source>
        <dbReference type="Proteomes" id="UP000053263"/>
    </source>
</evidence>
<feature type="compositionally biased region" description="Acidic residues" evidence="1">
    <location>
        <begin position="372"/>
        <end position="390"/>
    </location>
</feature>
<evidence type="ECO:0000256" key="1">
    <source>
        <dbReference type="SAM" id="MobiDB-lite"/>
    </source>
</evidence>
<sequence>MQRVRVIPDVFSKAQSKSSHSGDRYTVFSNRPVIVSVPSGAHRRRFSGKATTLRDRESSWGKATGGLIILRGRVFTQTTRLPGRQTEEDPDGVPGGDIDADDPFGALATGNDEADRGGGIFGEVWGTERRNLNGEKKIRQWQTWTRETIPALMEPHLTFLRASRNLRDTPEIPEVTCICDGNVRRKKLGVMCVRFENIEKIEITICDCRPAAFQLLNRGMFPCAPCAPSLAVDVRVLEFVTTLFVRMPPNTTAWCDALEAFLDGRGYKLDTRNSVRRRFGNALLWYGSLVNATRGSVTSYLEETRAEMIAEADAPATVSNDGSGKRRVTVEEVDDEDETIAGEIVGLGLDDPVLERADLDHLAEGGEHGGVEDGEGSEDAEDVGDSDDDEDTHHAQDNKNSDDDEGPDVAEEDNNGLGERTADKNSSEEPKRGGDRPALERPSEYLRQRCPLCFGGRVCHDPNVVADIIACLDACFTQKRRKNKDGRRDPPRGHPESVFIPEDDVNAMRDFVEERRGATQTKTVRPTVAEGDEDGYEGNLRVPNSVLNECGDSFGAADEKREAASTQFFGDTGLMGLLCRHDRVLWLINMTTAGERQYYALALVNRLFDHLPATMTVGILYDIGCQLHRSCVKWDFLKDVRDRITFAISVFHAYGHQWACQVIYHPRKCVGFGLTDGEGCERFWSAIKKLIPMLRVSGYHQRLYILDTQVKHLDDKSLYGLGAWLSRRWLHCQTKKGEAQRRLEKAGIDDATLRDEWAAQVEEQTRPAPRRSKNKGKLAVEKILALQKSEADFREAERALEAQLLGEYDSDVDAGDIADELSDIRNKRGMVSESIRGRIAALGATERTNLRRLTTNEYVRVRMNARALKQRIRDRLRQRKFELERLERAYRHTVNEKNLRNHAASSVKRREPGILALARSYNKLCEELASLIKRRKGLPGAVAPTPIARDGLFKLDVDDDIWQDIGLNDEDDSGGEVPLWLADDNVREGIRARLELDRCIEEEDRLGKERCALQEWLIEEWDVLKEAQADARNDSNDENMLYQLGLHEEYLRRLCVTWQKSVGGIPPKYPMCESWGPSLQDLIDTAVLENTASYDETDGEDDGDYVGFGEVDDDDDDGGDDDVTELLEVAEESALVDAYRQDLRRGAEQNGLGSQDDLSSSPIKRGSPRKRRRFE</sequence>
<dbReference type="Pfam" id="PF18802">
    <property type="entry name" value="CxC1"/>
    <property type="match status" value="1"/>
</dbReference>
<feature type="region of interest" description="Disordered" evidence="1">
    <location>
        <begin position="1138"/>
        <end position="1175"/>
    </location>
</feature>
<accession>A0A0C9SPT8</accession>
<dbReference type="PANTHER" id="PTHR33096">
    <property type="entry name" value="CXC2 DOMAIN-CONTAINING PROTEIN"/>
    <property type="match status" value="1"/>
</dbReference>
<dbReference type="PANTHER" id="PTHR33096:SF1">
    <property type="entry name" value="CXC1-LIKE CYSTEINE CLUSTER ASSOCIATED WITH KDZ TRANSPOSASES DOMAIN-CONTAINING PROTEIN"/>
    <property type="match status" value="1"/>
</dbReference>
<feature type="compositionally biased region" description="Polar residues" evidence="1">
    <location>
        <begin position="1151"/>
        <end position="1162"/>
    </location>
</feature>
<dbReference type="InterPro" id="IPR041320">
    <property type="entry name" value="CxC1"/>
</dbReference>
<feature type="region of interest" description="Disordered" evidence="1">
    <location>
        <begin position="1092"/>
        <end position="1123"/>
    </location>
</feature>
<proteinExistence type="predicted"/>
<feature type="region of interest" description="Disordered" evidence="1">
    <location>
        <begin position="78"/>
        <end position="97"/>
    </location>
</feature>
<evidence type="ECO:0000313" key="3">
    <source>
        <dbReference type="EMBL" id="KII82977.1"/>
    </source>
</evidence>
<dbReference type="AlphaFoldDB" id="A0A0C9SPT8"/>
<evidence type="ECO:0000259" key="2">
    <source>
        <dbReference type="Pfam" id="PF18802"/>
    </source>
</evidence>
<dbReference type="InterPro" id="IPR040521">
    <property type="entry name" value="KDZ"/>
</dbReference>
<dbReference type="OrthoDB" id="3364670at2759"/>
<feature type="region of interest" description="Disordered" evidence="1">
    <location>
        <begin position="364"/>
        <end position="440"/>
    </location>
</feature>
<feature type="region of interest" description="Disordered" evidence="1">
    <location>
        <begin position="314"/>
        <end position="335"/>
    </location>
</feature>
<feature type="compositionally biased region" description="Basic and acidic residues" evidence="1">
    <location>
        <begin position="391"/>
        <end position="401"/>
    </location>
</feature>
<reference evidence="3 4" key="1">
    <citation type="submission" date="2014-06" db="EMBL/GenBank/DDBJ databases">
        <title>Evolutionary Origins and Diversification of the Mycorrhizal Mutualists.</title>
        <authorList>
            <consortium name="DOE Joint Genome Institute"/>
            <consortium name="Mycorrhizal Genomics Consortium"/>
            <person name="Kohler A."/>
            <person name="Kuo A."/>
            <person name="Nagy L.G."/>
            <person name="Floudas D."/>
            <person name="Copeland A."/>
            <person name="Barry K.W."/>
            <person name="Cichocki N."/>
            <person name="Veneault-Fourrey C."/>
            <person name="LaButti K."/>
            <person name="Lindquist E.A."/>
            <person name="Lipzen A."/>
            <person name="Lundell T."/>
            <person name="Morin E."/>
            <person name="Murat C."/>
            <person name="Riley R."/>
            <person name="Ohm R."/>
            <person name="Sun H."/>
            <person name="Tunlid A."/>
            <person name="Henrissat B."/>
            <person name="Grigoriev I.V."/>
            <person name="Hibbett D.S."/>
            <person name="Martin F."/>
        </authorList>
    </citation>
    <scope>NUCLEOTIDE SEQUENCE [LARGE SCALE GENOMIC DNA]</scope>
    <source>
        <strain evidence="3 4">FD-325 SS-3</strain>
    </source>
</reference>
<feature type="compositionally biased region" description="Basic and acidic residues" evidence="1">
    <location>
        <begin position="486"/>
        <end position="495"/>
    </location>
</feature>
<dbReference type="Pfam" id="PF18758">
    <property type="entry name" value="KDZ"/>
    <property type="match status" value="1"/>
</dbReference>
<feature type="compositionally biased region" description="Basic residues" evidence="1">
    <location>
        <begin position="1166"/>
        <end position="1175"/>
    </location>
</feature>
<feature type="compositionally biased region" description="Acidic residues" evidence="1">
    <location>
        <begin position="402"/>
        <end position="414"/>
    </location>
</feature>
<organism evidence="3 4">
    <name type="scientific">Plicaturopsis crispa FD-325 SS-3</name>
    <dbReference type="NCBI Taxonomy" id="944288"/>
    <lineage>
        <taxon>Eukaryota</taxon>
        <taxon>Fungi</taxon>
        <taxon>Dikarya</taxon>
        <taxon>Basidiomycota</taxon>
        <taxon>Agaricomycotina</taxon>
        <taxon>Agaricomycetes</taxon>
        <taxon>Agaricomycetidae</taxon>
        <taxon>Amylocorticiales</taxon>
        <taxon>Amylocorticiaceae</taxon>
        <taxon>Plicatura</taxon>
        <taxon>Plicaturopsis crispa</taxon>
    </lineage>
</organism>
<feature type="compositionally biased region" description="Basic and acidic residues" evidence="1">
    <location>
        <begin position="420"/>
        <end position="440"/>
    </location>
</feature>
<name>A0A0C9SPT8_PLICR</name>
<gene>
    <name evidence="3" type="ORF">PLICRDRAFT_180853</name>
</gene>
<protein>
    <recommendedName>
        <fullName evidence="2">CxC1-like cysteine cluster associated with KDZ transposases domain-containing protein</fullName>
    </recommendedName>
</protein>
<dbReference type="EMBL" id="KN832591">
    <property type="protein sequence ID" value="KII82977.1"/>
    <property type="molecule type" value="Genomic_DNA"/>
</dbReference>
<keyword evidence="4" id="KW-1185">Reference proteome</keyword>
<feature type="domain" description="CxC1-like cysteine cluster associated with KDZ transposases" evidence="2">
    <location>
        <begin position="172"/>
        <end position="265"/>
    </location>
</feature>